<dbReference type="AlphaFoldDB" id="A0A0A2UVN3"/>
<sequence>MHLSSLEESRNRNNEIKLVTEALCETKVQENEMLRILMQVCNVSRNEAMNALQNEKFMLSPCRELRQYLIVKKGFTPQEAEAFVYKYARTALARNAELSKLSSAKLFEAVKKANN</sequence>
<keyword evidence="2" id="KW-1185">Reference proteome</keyword>
<evidence type="ECO:0000313" key="2">
    <source>
        <dbReference type="Proteomes" id="UP000030153"/>
    </source>
</evidence>
<dbReference type="EMBL" id="AVBG01000004">
    <property type="protein sequence ID" value="KGP91984.1"/>
    <property type="molecule type" value="Genomic_DNA"/>
</dbReference>
<comment type="caution">
    <text evidence="1">The sequence shown here is derived from an EMBL/GenBank/DDBJ whole genome shotgun (WGS) entry which is preliminary data.</text>
</comment>
<gene>
    <name evidence="1" type="ORF">N780_15455</name>
</gene>
<organism evidence="1 2">
    <name type="scientific">Pontibacillus chungwhensis BH030062</name>
    <dbReference type="NCBI Taxonomy" id="1385513"/>
    <lineage>
        <taxon>Bacteria</taxon>
        <taxon>Bacillati</taxon>
        <taxon>Bacillota</taxon>
        <taxon>Bacilli</taxon>
        <taxon>Bacillales</taxon>
        <taxon>Bacillaceae</taxon>
        <taxon>Pontibacillus</taxon>
    </lineage>
</organism>
<reference evidence="1 2" key="1">
    <citation type="submission" date="2013-08" db="EMBL/GenBank/DDBJ databases">
        <title>Genome of Pontibacillus chungwhensis.</title>
        <authorList>
            <person name="Wang Q."/>
            <person name="Wang G."/>
        </authorList>
    </citation>
    <scope>NUCLEOTIDE SEQUENCE [LARGE SCALE GENOMIC DNA]</scope>
    <source>
        <strain evidence="1 2">BH030062</strain>
    </source>
</reference>
<dbReference type="OrthoDB" id="2877644at2"/>
<proteinExistence type="predicted"/>
<accession>A0A0A2UVN3</accession>
<dbReference type="RefSeq" id="WP_036781781.1">
    <property type="nucleotide sequence ID" value="NZ_AVBG01000004.1"/>
</dbReference>
<dbReference type="Proteomes" id="UP000030153">
    <property type="component" value="Unassembled WGS sequence"/>
</dbReference>
<name>A0A0A2UVN3_9BACI</name>
<evidence type="ECO:0000313" key="1">
    <source>
        <dbReference type="EMBL" id="KGP91984.1"/>
    </source>
</evidence>
<protein>
    <submittedName>
        <fullName evidence="1">Uncharacterized protein</fullName>
    </submittedName>
</protein>